<name>A0A816CF89_ADIRI</name>
<reference evidence="1" key="1">
    <citation type="submission" date="2021-02" db="EMBL/GenBank/DDBJ databases">
        <authorList>
            <person name="Nowell W R."/>
        </authorList>
    </citation>
    <scope>NUCLEOTIDE SEQUENCE</scope>
</reference>
<dbReference type="AlphaFoldDB" id="A0A816CF89"/>
<sequence>MDLQNKYQILAGEFAKVRGQVTVLKKAVIDEHNLSLLDTADQLQGKVAEILTAFQTGALTHCDLDKNYNEKLCLEYELNVSSEYLPTIDECISVALREFSLVLFSFFIRDGELLANRILFFFQIMASTHIRVNEPGSTQVFNVDLDEDNGLSSLQLDRVFLDIRGIPGRSFRRLDPLKSESDPAQFSPIPAAGPICPLKFKEESQKFYPHPNEEWDANVSYFPRFEHLQRSTLPRGSYSTKVSNC</sequence>
<accession>A0A816CF89</accession>
<evidence type="ECO:0000313" key="2">
    <source>
        <dbReference type="Proteomes" id="UP000663828"/>
    </source>
</evidence>
<keyword evidence="2" id="KW-1185">Reference proteome</keyword>
<dbReference type="EMBL" id="CAJNOR010007740">
    <property type="protein sequence ID" value="CAF1622506.1"/>
    <property type="molecule type" value="Genomic_DNA"/>
</dbReference>
<comment type="caution">
    <text evidence="1">The sequence shown here is derived from an EMBL/GenBank/DDBJ whole genome shotgun (WGS) entry which is preliminary data.</text>
</comment>
<proteinExistence type="predicted"/>
<protein>
    <submittedName>
        <fullName evidence="1">Uncharacterized protein</fullName>
    </submittedName>
</protein>
<evidence type="ECO:0000313" key="1">
    <source>
        <dbReference type="EMBL" id="CAF1622506.1"/>
    </source>
</evidence>
<gene>
    <name evidence="1" type="ORF">XAT740_LOCUS50436</name>
</gene>
<organism evidence="1 2">
    <name type="scientific">Adineta ricciae</name>
    <name type="common">Rotifer</name>
    <dbReference type="NCBI Taxonomy" id="249248"/>
    <lineage>
        <taxon>Eukaryota</taxon>
        <taxon>Metazoa</taxon>
        <taxon>Spiralia</taxon>
        <taxon>Gnathifera</taxon>
        <taxon>Rotifera</taxon>
        <taxon>Eurotatoria</taxon>
        <taxon>Bdelloidea</taxon>
        <taxon>Adinetida</taxon>
        <taxon>Adinetidae</taxon>
        <taxon>Adineta</taxon>
    </lineage>
</organism>
<dbReference type="Proteomes" id="UP000663828">
    <property type="component" value="Unassembled WGS sequence"/>
</dbReference>